<feature type="compositionally biased region" description="Basic and acidic residues" evidence="1">
    <location>
        <begin position="165"/>
        <end position="176"/>
    </location>
</feature>
<feature type="region of interest" description="Disordered" evidence="1">
    <location>
        <begin position="144"/>
        <end position="176"/>
    </location>
</feature>
<reference evidence="2" key="2">
    <citation type="submission" date="2017-11" db="EMBL/GenBank/DDBJ databases">
        <title>Coralsnake Venomics: Analyses of Venom Gland Transcriptomes and Proteomes of Six Brazilian Taxa.</title>
        <authorList>
            <person name="Aird S.D."/>
            <person name="Jorge da Silva N."/>
            <person name="Qiu L."/>
            <person name="Villar-Briones A."/>
            <person name="Aparecida-Saddi V."/>
            <person name="Campos-Telles M.P."/>
            <person name="Grau M."/>
            <person name="Mikheyev A.S."/>
        </authorList>
    </citation>
    <scope>NUCLEOTIDE SEQUENCE</scope>
    <source>
        <tissue evidence="2">Venom_gland</tissue>
    </source>
</reference>
<dbReference type="AlphaFoldDB" id="A0A2D4MVX7"/>
<dbReference type="GO" id="GO:0030154">
    <property type="term" value="P:cell differentiation"/>
    <property type="evidence" value="ECO:0007669"/>
    <property type="project" value="InterPro"/>
</dbReference>
<dbReference type="PANTHER" id="PTHR15993:SF6">
    <property type="entry name" value="HEMOGEN"/>
    <property type="match status" value="1"/>
</dbReference>
<name>A0A2D4MVX7_9SAUR</name>
<protein>
    <recommendedName>
        <fullName evidence="3">Hemogen</fullName>
    </recommendedName>
</protein>
<feature type="compositionally biased region" description="Basic and acidic residues" evidence="1">
    <location>
        <begin position="34"/>
        <end position="53"/>
    </location>
</feature>
<feature type="compositionally biased region" description="Low complexity" evidence="1">
    <location>
        <begin position="81"/>
        <end position="95"/>
    </location>
</feature>
<organism evidence="2">
    <name type="scientific">Micrurus spixii</name>
    <name type="common">Amazon coral snake</name>
    <dbReference type="NCBI Taxonomy" id="129469"/>
    <lineage>
        <taxon>Eukaryota</taxon>
        <taxon>Metazoa</taxon>
        <taxon>Chordata</taxon>
        <taxon>Craniata</taxon>
        <taxon>Vertebrata</taxon>
        <taxon>Euteleostomi</taxon>
        <taxon>Lepidosauria</taxon>
        <taxon>Squamata</taxon>
        <taxon>Bifurcata</taxon>
        <taxon>Unidentata</taxon>
        <taxon>Episquamata</taxon>
        <taxon>Toxicofera</taxon>
        <taxon>Serpentes</taxon>
        <taxon>Colubroidea</taxon>
        <taxon>Elapidae</taxon>
        <taxon>Elapinae</taxon>
        <taxon>Micrurus</taxon>
    </lineage>
</organism>
<feature type="compositionally biased region" description="Basic and acidic residues" evidence="1">
    <location>
        <begin position="96"/>
        <end position="120"/>
    </location>
</feature>
<feature type="compositionally biased region" description="Basic residues" evidence="1">
    <location>
        <begin position="62"/>
        <end position="80"/>
    </location>
</feature>
<feature type="compositionally biased region" description="Low complexity" evidence="1">
    <location>
        <begin position="12"/>
        <end position="23"/>
    </location>
</feature>
<feature type="compositionally biased region" description="Basic and acidic residues" evidence="1">
    <location>
        <begin position="1"/>
        <end position="10"/>
    </location>
</feature>
<sequence>MASLEKDHSYSETPQQPEATPEEYAVADVGISHRLRDRELLRKRRAEADEKDTQQWVLGEQKRHKRARKGRATGRGRGRHQAPQPESQPELQSQEAESHETQVTAVEEKAEATHGLHEECSVPLVVTEGLYSQEETTPSVFRCAHQPGLEETPRPEGSEEPQSLENDHLEQDLFGF</sequence>
<evidence type="ECO:0000256" key="1">
    <source>
        <dbReference type="SAM" id="MobiDB-lite"/>
    </source>
</evidence>
<dbReference type="InterPro" id="IPR033272">
    <property type="entry name" value="Hemogen"/>
</dbReference>
<evidence type="ECO:0008006" key="3">
    <source>
        <dbReference type="Google" id="ProtNLM"/>
    </source>
</evidence>
<reference evidence="2" key="1">
    <citation type="submission" date="2017-07" db="EMBL/GenBank/DDBJ databases">
        <authorList>
            <person name="Mikheyev A."/>
            <person name="Grau M."/>
        </authorList>
    </citation>
    <scope>NUCLEOTIDE SEQUENCE</scope>
    <source>
        <tissue evidence="2">Venom_gland</tissue>
    </source>
</reference>
<feature type="region of interest" description="Disordered" evidence="1">
    <location>
        <begin position="1"/>
        <end position="121"/>
    </location>
</feature>
<evidence type="ECO:0000313" key="2">
    <source>
        <dbReference type="EMBL" id="LAB37567.1"/>
    </source>
</evidence>
<accession>A0A2D4MVX7</accession>
<dbReference type="PANTHER" id="PTHR15993">
    <property type="entry name" value="HEMOGEN"/>
    <property type="match status" value="1"/>
</dbReference>
<dbReference type="EMBL" id="IACM01127648">
    <property type="protein sequence ID" value="LAB37567.1"/>
    <property type="molecule type" value="Transcribed_RNA"/>
</dbReference>
<dbReference type="GO" id="GO:0005654">
    <property type="term" value="C:nucleoplasm"/>
    <property type="evidence" value="ECO:0007669"/>
    <property type="project" value="TreeGrafter"/>
</dbReference>
<proteinExistence type="predicted"/>
<dbReference type="GO" id="GO:0045667">
    <property type="term" value="P:regulation of osteoblast differentiation"/>
    <property type="evidence" value="ECO:0007669"/>
    <property type="project" value="TreeGrafter"/>
</dbReference>